<gene>
    <name evidence="2" type="ORF">FNH04_03325</name>
</gene>
<dbReference type="AlphaFoldDB" id="A0A5N8VVI1"/>
<proteinExistence type="predicted"/>
<dbReference type="OrthoDB" id="4258390at2"/>
<name>A0A5N8VVI1_9ACTN</name>
<evidence type="ECO:0000313" key="2">
    <source>
        <dbReference type="EMBL" id="MPY38999.1"/>
    </source>
</evidence>
<organism evidence="2 3">
    <name type="scientific">Streptomyces phyllanthi</name>
    <dbReference type="NCBI Taxonomy" id="1803180"/>
    <lineage>
        <taxon>Bacteria</taxon>
        <taxon>Bacillati</taxon>
        <taxon>Actinomycetota</taxon>
        <taxon>Actinomycetes</taxon>
        <taxon>Kitasatosporales</taxon>
        <taxon>Streptomycetaceae</taxon>
        <taxon>Streptomyces</taxon>
    </lineage>
</organism>
<accession>A0A5N8VVI1</accession>
<dbReference type="RefSeq" id="WP_152780121.1">
    <property type="nucleotide sequence ID" value="NZ_BAABEQ010000036.1"/>
</dbReference>
<protein>
    <recommendedName>
        <fullName evidence="4">Secreted protein</fullName>
    </recommendedName>
</protein>
<reference evidence="2 3" key="1">
    <citation type="submission" date="2019-07" db="EMBL/GenBank/DDBJ databases">
        <title>New species of Amycolatopsis and Streptomyces.</title>
        <authorList>
            <person name="Duangmal K."/>
            <person name="Teo W.F.A."/>
            <person name="Lipun K."/>
        </authorList>
    </citation>
    <scope>NUCLEOTIDE SEQUENCE [LARGE SCALE GENOMIC DNA]</scope>
    <source>
        <strain evidence="2 3">TISTR 2346</strain>
    </source>
</reference>
<comment type="caution">
    <text evidence="2">The sequence shown here is derived from an EMBL/GenBank/DDBJ whole genome shotgun (WGS) entry which is preliminary data.</text>
</comment>
<keyword evidence="3" id="KW-1185">Reference proteome</keyword>
<dbReference type="Proteomes" id="UP000326979">
    <property type="component" value="Unassembled WGS sequence"/>
</dbReference>
<sequence>MQRKHLLVAGALALGLTASASSAYAITGWRYHGSDYAGVTAVDESYIGVCDKEADNHRVTSYYREYPNPPGTNGSVYDGNGSASPCSGYNSPTWIVDFNVCEATQGCSRWMSEG</sequence>
<evidence type="ECO:0000313" key="3">
    <source>
        <dbReference type="Proteomes" id="UP000326979"/>
    </source>
</evidence>
<feature type="chain" id="PRO_5024977606" description="Secreted protein" evidence="1">
    <location>
        <begin position="26"/>
        <end position="114"/>
    </location>
</feature>
<dbReference type="EMBL" id="VJZE01000010">
    <property type="protein sequence ID" value="MPY38999.1"/>
    <property type="molecule type" value="Genomic_DNA"/>
</dbReference>
<keyword evidence="1" id="KW-0732">Signal</keyword>
<evidence type="ECO:0000256" key="1">
    <source>
        <dbReference type="SAM" id="SignalP"/>
    </source>
</evidence>
<evidence type="ECO:0008006" key="4">
    <source>
        <dbReference type="Google" id="ProtNLM"/>
    </source>
</evidence>
<feature type="signal peptide" evidence="1">
    <location>
        <begin position="1"/>
        <end position="25"/>
    </location>
</feature>